<evidence type="ECO:0000313" key="2">
    <source>
        <dbReference type="Proteomes" id="UP000814140"/>
    </source>
</evidence>
<evidence type="ECO:0000313" key="1">
    <source>
        <dbReference type="EMBL" id="KAI0063999.1"/>
    </source>
</evidence>
<accession>A0ACB8T563</accession>
<comment type="caution">
    <text evidence="1">The sequence shown here is derived from an EMBL/GenBank/DDBJ whole genome shotgun (WGS) entry which is preliminary data.</text>
</comment>
<dbReference type="EMBL" id="MU277200">
    <property type="protein sequence ID" value="KAI0063999.1"/>
    <property type="molecule type" value="Genomic_DNA"/>
</dbReference>
<keyword evidence="2" id="KW-1185">Reference proteome</keyword>
<reference evidence="1" key="1">
    <citation type="submission" date="2021-03" db="EMBL/GenBank/DDBJ databases">
        <authorList>
            <consortium name="DOE Joint Genome Institute"/>
            <person name="Ahrendt S."/>
            <person name="Looney B.P."/>
            <person name="Miyauchi S."/>
            <person name="Morin E."/>
            <person name="Drula E."/>
            <person name="Courty P.E."/>
            <person name="Chicoki N."/>
            <person name="Fauchery L."/>
            <person name="Kohler A."/>
            <person name="Kuo A."/>
            <person name="Labutti K."/>
            <person name="Pangilinan J."/>
            <person name="Lipzen A."/>
            <person name="Riley R."/>
            <person name="Andreopoulos W."/>
            <person name="He G."/>
            <person name="Johnson J."/>
            <person name="Barry K.W."/>
            <person name="Grigoriev I.V."/>
            <person name="Nagy L."/>
            <person name="Hibbett D."/>
            <person name="Henrissat B."/>
            <person name="Matheny P.B."/>
            <person name="Labbe J."/>
            <person name="Martin F."/>
        </authorList>
    </citation>
    <scope>NUCLEOTIDE SEQUENCE</scope>
    <source>
        <strain evidence="1">HHB10654</strain>
    </source>
</reference>
<proteinExistence type="predicted"/>
<name>A0ACB8T563_9AGAM</name>
<dbReference type="Proteomes" id="UP000814140">
    <property type="component" value="Unassembled WGS sequence"/>
</dbReference>
<gene>
    <name evidence="1" type="ORF">BV25DRAFT_328926</name>
</gene>
<protein>
    <submittedName>
        <fullName evidence="1">Uncharacterized protein</fullName>
    </submittedName>
</protein>
<organism evidence="1 2">
    <name type="scientific">Artomyces pyxidatus</name>
    <dbReference type="NCBI Taxonomy" id="48021"/>
    <lineage>
        <taxon>Eukaryota</taxon>
        <taxon>Fungi</taxon>
        <taxon>Dikarya</taxon>
        <taxon>Basidiomycota</taxon>
        <taxon>Agaricomycotina</taxon>
        <taxon>Agaricomycetes</taxon>
        <taxon>Russulales</taxon>
        <taxon>Auriscalpiaceae</taxon>
        <taxon>Artomyces</taxon>
    </lineage>
</organism>
<reference evidence="1" key="2">
    <citation type="journal article" date="2022" name="New Phytol.">
        <title>Evolutionary transition to the ectomycorrhizal habit in the genomes of a hyperdiverse lineage of mushroom-forming fungi.</title>
        <authorList>
            <person name="Looney B."/>
            <person name="Miyauchi S."/>
            <person name="Morin E."/>
            <person name="Drula E."/>
            <person name="Courty P.E."/>
            <person name="Kohler A."/>
            <person name="Kuo A."/>
            <person name="LaButti K."/>
            <person name="Pangilinan J."/>
            <person name="Lipzen A."/>
            <person name="Riley R."/>
            <person name="Andreopoulos W."/>
            <person name="He G."/>
            <person name="Johnson J."/>
            <person name="Nolan M."/>
            <person name="Tritt A."/>
            <person name="Barry K.W."/>
            <person name="Grigoriev I.V."/>
            <person name="Nagy L.G."/>
            <person name="Hibbett D."/>
            <person name="Henrissat B."/>
            <person name="Matheny P.B."/>
            <person name="Labbe J."/>
            <person name="Martin F.M."/>
        </authorList>
    </citation>
    <scope>NUCLEOTIDE SEQUENCE</scope>
    <source>
        <strain evidence="1">HHB10654</strain>
    </source>
</reference>
<sequence length="843" mass="89034">MSLESPSRPLPVSILSPQSSSPPSPAPMDATFPSIANTVPATLSHQAEPFTMGLMGPSSVSLDRRASSFTATASMSSDTESKDDLNGDVELIIEALKNKDRLFVLRLGDVIENLINERKSRIEVPTTTSYQRLLVHRCSAYYKVSPESDSSSKSIFLSWASESKIPSRRVADLVPAEATKQPAFKIMLRSAHDRVRSKPQSRTGSVGGEDLDLSDVEPSEAGSLGGRSSAPGSAKKPLTLEEREAAYNEARSRIFMDFEEKAKEKENDMSASSSTFSLVSGSASTSGGGSSSAGDIDDSISSAATESEWSGPVAPREKKDGRRGGSGPNSAGSSSRSLLSSAHASSSRNSRAPSPSFTYASIYEPSPSPSTYEAAQAPNQPAQTYSQPYAYPYQPPPGQAGQGYMAPFPYYPYPYPHPMSNSDPSTPSPDGLYLLQQPPHPQPMYMPPYGWAQNPGIPPGAGHSAAPSPSHVTGYPQYAPAPYGPYTMPGYFPPHHPHSQTMPHMSGQQPMYPTDMPLHMNGNADAIGVGNNNGNVYVRPPLRNGSVGNGNHSNGTNKRKTPRASAWSYGPGISGGFPGGSGVNGLSMTPAETYGTVGPRLSNSMRKSSGNSSGSAGNRTPGDESSSVASSTSSSSRRTFTSTTSSQHPLPARPDWAVGLKAQPTLHPTPPHQRHHDHNNHSGPMSPVRNGGRLPHGPHGSSAPVLLQSADFPPLTSPSGAAEKRTPVPRGAWTNNTNRSTILSPPAQQFGGPAGNGHTFAGGPNSSRLDEPDQAFERPQLKGKELFNPKARSLRPDVSSITAIDSVRPTLQDKEKDGLVEKMGGMGLEDGAQEPAQNGGGQP</sequence>